<dbReference type="GO" id="GO:0008408">
    <property type="term" value="F:3'-5' exonuclease activity"/>
    <property type="evidence" value="ECO:0007669"/>
    <property type="project" value="InterPro"/>
</dbReference>
<evidence type="ECO:0000256" key="8">
    <source>
        <dbReference type="ARBA" id="ARBA00022932"/>
    </source>
</evidence>
<dbReference type="InterPro" id="IPR004365">
    <property type="entry name" value="NA-bd_OB_tRNA"/>
</dbReference>
<evidence type="ECO:0000313" key="13">
    <source>
        <dbReference type="EMBL" id="WCG22332.1"/>
    </source>
</evidence>
<dbReference type="Gene3D" id="1.10.10.1600">
    <property type="entry name" value="Bacterial DNA polymerase III alpha subunit, thumb domain"/>
    <property type="match status" value="1"/>
</dbReference>
<evidence type="ECO:0000256" key="10">
    <source>
        <dbReference type="ARBA" id="ARBA00026073"/>
    </source>
</evidence>
<keyword evidence="6 13" id="KW-0548">Nucleotidyltransferase</keyword>
<dbReference type="EC" id="2.7.7.7" evidence="3"/>
<keyword evidence="7" id="KW-0235">DNA replication</keyword>
<keyword evidence="5 13" id="KW-0808">Transferase</keyword>
<dbReference type="PANTHER" id="PTHR32294">
    <property type="entry name" value="DNA POLYMERASE III SUBUNIT ALPHA"/>
    <property type="match status" value="1"/>
</dbReference>
<dbReference type="Proteomes" id="UP001179600">
    <property type="component" value="Chromosome"/>
</dbReference>
<dbReference type="GO" id="GO:0005737">
    <property type="term" value="C:cytoplasm"/>
    <property type="evidence" value="ECO:0007669"/>
    <property type="project" value="UniProtKB-SubCell"/>
</dbReference>
<dbReference type="GO" id="GO:0006260">
    <property type="term" value="P:DNA replication"/>
    <property type="evidence" value="ECO:0007669"/>
    <property type="project" value="UniProtKB-KW"/>
</dbReference>
<dbReference type="Gene3D" id="1.10.150.870">
    <property type="match status" value="1"/>
</dbReference>
<sequence>MVLASLQTFSAYSLLQSTIEIERYVAQASEKGYQAVALTDINVMHGMLDLKKACEKYKIKPLYGMTLRYPSGESSSETFDIVLLAKNQRGYQNLMRLSSKIQLSESVSTVYEYMDYFEEMIVLLPPEGSEISFLVEKGDIKQAQTWLSQLKKKVPSKDIYGGLALYQSRESSEALLSFYHNERLNTVPLPLHRYLLPEHHMAVEVMDSIQKGNTLQWDELEKNGPYYLTEGTIFAQTYEQLFGKHVLDCLKTIIAECNVTLELHQSLLPHFDVPTTDTAASYLRKLCYQFLPERVSGDLAVYEERLEKELTIIHQMGFDDYFLIVWDVMAFTRREKIVTGAGRGSAAGSLVSYVLGITDVDPIQYGLLFERFLNPERHTMPDIDLDIPDNRRDEVLAYVYQRYGANHVAQIATFGTMAAKMVLRDVARVFGLSQNEANQWANAVPNTLKITLDEAYTQSKELRELVATSGRNQQLYEIARVLEGLPRHVSTHAAGVVISDKPLTKFVPLMAGSQEIPLTQFTMHDVEAVGLLKMDFLGLRNLSILDETMQHIRYHYRQEINHHEIPMNDPKTLALFQKGETVGVFQFESNGIRHVLRQVQPTSIEDIAAVNALYRPGPMENIDLFVKRKHGLLPIEYPDDSLKDILDVTYGVMIYQEQVMQVASKMAGFSLGQADILQRAISKKIKHTMVEQRQAFITGATRQGYSSQTAETVYQYIEKFANYGFNRSHAMAYSFVGYQMAYFKVHYPACFYVSLLSSVRNNNQKVILYIQDARKAGVKVVGPDINESFARFTLKKNTIRFGFGSLKGIRRDFIQNIVEERRAHGPFTSLDNFLLRIDNKWLKEDYILPLIQVGAFDKLHQNRRQLVVDLESHLKNILISGGSLDLLEMMTLKKERVADYDLSEKLAQEEALVGVYLSGHPVKEYRVLKMMQQCVSISDVEIGKPVRLLGYIKQVRQIKTKKGEFMAFVTVSDETGEISLTVFPQLYRKERKSLEENRVILVQGKVEESRYNQEKQVLASEIQLATAFDEKIGKQICYLKIEKGHNEKEDLAAIKAIAKKHSGITPIIVYVEQSDQKFVLSDEFWVSDTQVTKKELSYILGETNVVFR</sequence>
<protein>
    <recommendedName>
        <fullName evidence="4">DNA polymerase III subunit alpha</fullName>
        <ecNumber evidence="3">2.7.7.7</ecNumber>
    </recommendedName>
</protein>
<dbReference type="InterPro" id="IPR003141">
    <property type="entry name" value="Pol/His_phosphatase_N"/>
</dbReference>
<dbReference type="CDD" id="cd04485">
    <property type="entry name" value="DnaE_OBF"/>
    <property type="match status" value="1"/>
</dbReference>
<evidence type="ECO:0000313" key="14">
    <source>
        <dbReference type="Proteomes" id="UP001179600"/>
    </source>
</evidence>
<dbReference type="Pfam" id="PF17657">
    <property type="entry name" value="DNA_pol3_finger"/>
    <property type="match status" value="1"/>
</dbReference>
<dbReference type="Pfam" id="PF01336">
    <property type="entry name" value="tRNA_anti-codon"/>
    <property type="match status" value="1"/>
</dbReference>
<dbReference type="PANTHER" id="PTHR32294:SF0">
    <property type="entry name" value="DNA POLYMERASE III SUBUNIT ALPHA"/>
    <property type="match status" value="1"/>
</dbReference>
<dbReference type="NCBIfam" id="TIGR00594">
    <property type="entry name" value="polc"/>
    <property type="match status" value="1"/>
</dbReference>
<dbReference type="InterPro" id="IPR011708">
    <property type="entry name" value="DNA_pol3_alpha_NTPase_dom"/>
</dbReference>
<evidence type="ECO:0000256" key="3">
    <source>
        <dbReference type="ARBA" id="ARBA00012417"/>
    </source>
</evidence>
<organism evidence="13 14">
    <name type="scientific">Vagococcus lutrae</name>
    <dbReference type="NCBI Taxonomy" id="81947"/>
    <lineage>
        <taxon>Bacteria</taxon>
        <taxon>Bacillati</taxon>
        <taxon>Bacillota</taxon>
        <taxon>Bacilli</taxon>
        <taxon>Lactobacillales</taxon>
        <taxon>Enterococcaceae</taxon>
        <taxon>Vagococcus</taxon>
    </lineage>
</organism>
<evidence type="ECO:0000256" key="9">
    <source>
        <dbReference type="ARBA" id="ARBA00025611"/>
    </source>
</evidence>
<dbReference type="InterPro" id="IPR029460">
    <property type="entry name" value="DNAPol_HHH"/>
</dbReference>
<evidence type="ECO:0000259" key="12">
    <source>
        <dbReference type="SMART" id="SM00481"/>
    </source>
</evidence>
<dbReference type="EMBL" id="CP116507">
    <property type="protein sequence ID" value="WCG22332.1"/>
    <property type="molecule type" value="Genomic_DNA"/>
</dbReference>
<feature type="domain" description="Polymerase/histidinol phosphatase N-terminal" evidence="12">
    <location>
        <begin position="4"/>
        <end position="71"/>
    </location>
</feature>
<accession>A0AAE9XFE5</accession>
<proteinExistence type="inferred from homology"/>
<dbReference type="InterPro" id="IPR012340">
    <property type="entry name" value="NA-bd_OB-fold"/>
</dbReference>
<evidence type="ECO:0000256" key="2">
    <source>
        <dbReference type="ARBA" id="ARBA00009496"/>
    </source>
</evidence>
<dbReference type="InterPro" id="IPR041931">
    <property type="entry name" value="DNA_pol3_alpha_thumb_dom"/>
</dbReference>
<dbReference type="InterPro" id="IPR016195">
    <property type="entry name" value="Pol/histidinol_Pase-like"/>
</dbReference>
<keyword evidence="8" id="KW-0239">DNA-directed DNA polymerase</keyword>
<dbReference type="SUPFAM" id="SSF50249">
    <property type="entry name" value="Nucleic acid-binding proteins"/>
    <property type="match status" value="1"/>
</dbReference>
<dbReference type="AlphaFoldDB" id="A0AAE9XFE5"/>
<name>A0AAE9XFE5_9ENTE</name>
<dbReference type="InterPro" id="IPR004013">
    <property type="entry name" value="PHP_dom"/>
</dbReference>
<dbReference type="SUPFAM" id="SSF89550">
    <property type="entry name" value="PHP domain-like"/>
    <property type="match status" value="1"/>
</dbReference>
<evidence type="ECO:0000256" key="6">
    <source>
        <dbReference type="ARBA" id="ARBA00022695"/>
    </source>
</evidence>
<dbReference type="InterPro" id="IPR004805">
    <property type="entry name" value="DnaE2/DnaE/PolC"/>
</dbReference>
<evidence type="ECO:0000256" key="1">
    <source>
        <dbReference type="ARBA" id="ARBA00004496"/>
    </source>
</evidence>
<reference evidence="13" key="1">
    <citation type="submission" date="2023-01" db="EMBL/GenBank/DDBJ databases">
        <title>Oxazolidinone resistance genes in florfenicol resistant enterococci from beef cattle and veal calves at slaughter.</title>
        <authorList>
            <person name="Biggel M."/>
        </authorList>
    </citation>
    <scope>NUCLEOTIDE SEQUENCE</scope>
    <source>
        <strain evidence="13">K204-1</strain>
    </source>
</reference>
<evidence type="ECO:0000256" key="11">
    <source>
        <dbReference type="ARBA" id="ARBA00049244"/>
    </source>
</evidence>
<dbReference type="SMART" id="SM00481">
    <property type="entry name" value="POLIIIAc"/>
    <property type="match status" value="1"/>
</dbReference>
<dbReference type="CDD" id="cd07431">
    <property type="entry name" value="PHP_PolIIIA"/>
    <property type="match status" value="1"/>
</dbReference>
<comment type="subcellular location">
    <subcellularLocation>
        <location evidence="1">Cytoplasm</location>
    </subcellularLocation>
</comment>
<dbReference type="Pfam" id="PF02811">
    <property type="entry name" value="PHP"/>
    <property type="match status" value="1"/>
</dbReference>
<comment type="similarity">
    <text evidence="2">Belongs to the DNA polymerase type-C family. DnaE subfamily.</text>
</comment>
<dbReference type="Pfam" id="PF14579">
    <property type="entry name" value="HHH_6"/>
    <property type="match status" value="1"/>
</dbReference>
<comment type="subunit">
    <text evidence="10">DNA polymerase III contains a core (composed of alpha, epsilon and theta chains) that associates with a tau subunit. This core dimerizes to form the POLIII' complex. PolIII' associates with the gamma complex (composed of gamma, delta, delta', psi and chi chains) and with the beta chain to form the complete DNA polymerase III complex.</text>
</comment>
<comment type="function">
    <text evidence="9">DNA polymerase III is a complex, multichain enzyme responsible for most of the replicative synthesis in bacteria. This DNA polymerase also exhibits 3' to 5' exonuclease activity. The alpha chain is the DNA polymerase.</text>
</comment>
<dbReference type="NCBIfam" id="NF004226">
    <property type="entry name" value="PRK05673.1"/>
    <property type="match status" value="1"/>
</dbReference>
<gene>
    <name evidence="13" type="primary">dnaE</name>
    <name evidence="13" type="ORF">PML95_07990</name>
</gene>
<dbReference type="Gene3D" id="2.40.50.140">
    <property type="entry name" value="Nucleic acid-binding proteins"/>
    <property type="match status" value="1"/>
</dbReference>
<dbReference type="Gene3D" id="3.20.20.140">
    <property type="entry name" value="Metal-dependent hydrolases"/>
    <property type="match status" value="1"/>
</dbReference>
<evidence type="ECO:0000256" key="5">
    <source>
        <dbReference type="ARBA" id="ARBA00022679"/>
    </source>
</evidence>
<dbReference type="GO" id="GO:0003676">
    <property type="term" value="F:nucleic acid binding"/>
    <property type="evidence" value="ECO:0007669"/>
    <property type="project" value="InterPro"/>
</dbReference>
<dbReference type="Pfam" id="PF07733">
    <property type="entry name" value="DNA_pol3_alpha"/>
    <property type="match status" value="1"/>
</dbReference>
<dbReference type="RefSeq" id="WP_272163199.1">
    <property type="nucleotide sequence ID" value="NZ_CP116507.1"/>
</dbReference>
<evidence type="ECO:0000256" key="7">
    <source>
        <dbReference type="ARBA" id="ARBA00022705"/>
    </source>
</evidence>
<dbReference type="InterPro" id="IPR040982">
    <property type="entry name" value="DNA_pol3_finger"/>
</dbReference>
<evidence type="ECO:0000256" key="4">
    <source>
        <dbReference type="ARBA" id="ARBA00019114"/>
    </source>
</evidence>
<comment type="catalytic activity">
    <reaction evidence="11">
        <text>DNA(n) + a 2'-deoxyribonucleoside 5'-triphosphate = DNA(n+1) + diphosphate</text>
        <dbReference type="Rhea" id="RHEA:22508"/>
        <dbReference type="Rhea" id="RHEA-COMP:17339"/>
        <dbReference type="Rhea" id="RHEA-COMP:17340"/>
        <dbReference type="ChEBI" id="CHEBI:33019"/>
        <dbReference type="ChEBI" id="CHEBI:61560"/>
        <dbReference type="ChEBI" id="CHEBI:173112"/>
        <dbReference type="EC" id="2.7.7.7"/>
    </reaction>
</comment>
<dbReference type="GO" id="GO:0003887">
    <property type="term" value="F:DNA-directed DNA polymerase activity"/>
    <property type="evidence" value="ECO:0007669"/>
    <property type="project" value="UniProtKB-KW"/>
</dbReference>